<keyword evidence="2" id="KW-1185">Reference proteome</keyword>
<evidence type="ECO:0000313" key="2">
    <source>
        <dbReference type="Proteomes" id="UP000567179"/>
    </source>
</evidence>
<protein>
    <submittedName>
        <fullName evidence="1">Uncharacterized protein</fullName>
    </submittedName>
</protein>
<sequence>MGISIEVMPGEFWNVPISKAPGACPVTVRQLLSDIYRVLIEDNITISLKKLPLHLYHRIEQRASLRMRKMAKPATGAVQPVVLPTRKPERPRTKSKFSEILSKEEMQRKRRNRQKIPPAFKRIDILGATTCVGIEHRISDTGEDDWKVYFSN</sequence>
<gene>
    <name evidence="1" type="ORF">D9619_007639</name>
</gene>
<dbReference type="EMBL" id="JAACJJ010000057">
    <property type="protein sequence ID" value="KAF5311111.1"/>
    <property type="molecule type" value="Genomic_DNA"/>
</dbReference>
<comment type="caution">
    <text evidence="1">The sequence shown here is derived from an EMBL/GenBank/DDBJ whole genome shotgun (WGS) entry which is preliminary data.</text>
</comment>
<dbReference type="AlphaFoldDB" id="A0A8H5ESV5"/>
<evidence type="ECO:0000313" key="1">
    <source>
        <dbReference type="EMBL" id="KAF5311111.1"/>
    </source>
</evidence>
<accession>A0A8H5ESV5</accession>
<reference evidence="1 2" key="1">
    <citation type="journal article" date="2020" name="ISME J.">
        <title>Uncovering the hidden diversity of litter-decomposition mechanisms in mushroom-forming fungi.</title>
        <authorList>
            <person name="Floudas D."/>
            <person name="Bentzer J."/>
            <person name="Ahren D."/>
            <person name="Johansson T."/>
            <person name="Persson P."/>
            <person name="Tunlid A."/>
        </authorList>
    </citation>
    <scope>NUCLEOTIDE SEQUENCE [LARGE SCALE GENOMIC DNA]</scope>
    <source>
        <strain evidence="1 2">CBS 101986</strain>
    </source>
</reference>
<organism evidence="1 2">
    <name type="scientific">Psilocybe cf. subviscida</name>
    <dbReference type="NCBI Taxonomy" id="2480587"/>
    <lineage>
        <taxon>Eukaryota</taxon>
        <taxon>Fungi</taxon>
        <taxon>Dikarya</taxon>
        <taxon>Basidiomycota</taxon>
        <taxon>Agaricomycotina</taxon>
        <taxon>Agaricomycetes</taxon>
        <taxon>Agaricomycetidae</taxon>
        <taxon>Agaricales</taxon>
        <taxon>Agaricineae</taxon>
        <taxon>Strophariaceae</taxon>
        <taxon>Psilocybe</taxon>
    </lineage>
</organism>
<proteinExistence type="predicted"/>
<dbReference type="Proteomes" id="UP000567179">
    <property type="component" value="Unassembled WGS sequence"/>
</dbReference>
<name>A0A8H5ESV5_9AGAR</name>